<protein>
    <submittedName>
        <fullName evidence="1">Uncharacterized protein</fullName>
    </submittedName>
</protein>
<evidence type="ECO:0000313" key="1">
    <source>
        <dbReference type="EMBL" id="SBP13360.1"/>
    </source>
</evidence>
<accession>A0A1A7X615</accession>
<name>A0A1A7X615_9TELE</name>
<reference evidence="1" key="2">
    <citation type="submission" date="2016-06" db="EMBL/GenBank/DDBJ databases">
        <title>The genome of a short-lived fish provides insights into sex chromosome evolution and the genetic control of aging.</title>
        <authorList>
            <person name="Reichwald K."/>
            <person name="Felder M."/>
            <person name="Petzold A."/>
            <person name="Koch P."/>
            <person name="Groth M."/>
            <person name="Platzer M."/>
        </authorList>
    </citation>
    <scope>NUCLEOTIDE SEQUENCE</scope>
    <source>
        <tissue evidence="1">Brain</tissue>
    </source>
</reference>
<organism evidence="1">
    <name type="scientific">Iconisemion striatum</name>
    <dbReference type="NCBI Taxonomy" id="60296"/>
    <lineage>
        <taxon>Eukaryota</taxon>
        <taxon>Metazoa</taxon>
        <taxon>Chordata</taxon>
        <taxon>Craniata</taxon>
        <taxon>Vertebrata</taxon>
        <taxon>Euteleostomi</taxon>
        <taxon>Actinopterygii</taxon>
        <taxon>Neopterygii</taxon>
        <taxon>Teleostei</taxon>
        <taxon>Neoteleostei</taxon>
        <taxon>Acanthomorphata</taxon>
        <taxon>Ovalentaria</taxon>
        <taxon>Atherinomorphae</taxon>
        <taxon>Cyprinodontiformes</taxon>
        <taxon>Nothobranchiidae</taxon>
        <taxon>Iconisemion</taxon>
    </lineage>
</organism>
<dbReference type="EMBL" id="HADW01011960">
    <property type="protein sequence ID" value="SBP13360.1"/>
    <property type="molecule type" value="Transcribed_RNA"/>
</dbReference>
<reference evidence="1" key="1">
    <citation type="submission" date="2016-05" db="EMBL/GenBank/DDBJ databases">
        <authorList>
            <person name="Lavstsen T."/>
            <person name="Jespersen J.S."/>
        </authorList>
    </citation>
    <scope>NUCLEOTIDE SEQUENCE</scope>
    <source>
        <tissue evidence="1">Brain</tissue>
    </source>
</reference>
<feature type="non-terminal residue" evidence="1">
    <location>
        <position position="104"/>
    </location>
</feature>
<proteinExistence type="predicted"/>
<dbReference type="AlphaFoldDB" id="A0A1A7X615"/>
<feature type="non-terminal residue" evidence="1">
    <location>
        <position position="1"/>
    </location>
</feature>
<gene>
    <name evidence="1" type="primary">Nfu_g_1_009871</name>
</gene>
<sequence length="104" mass="10889">VRTALIRNLLDLNPDHDPGRQDALITVIVPSLFCQVTCADVSSEAEPAVVRFFPVLSARGTGGCLRPGCGSVLHGSVIGKPPTGVTSSRATNLLVLFPALPQLE</sequence>